<dbReference type="AlphaFoldDB" id="A0A8D8FUD3"/>
<feature type="compositionally biased region" description="Low complexity" evidence="1">
    <location>
        <begin position="7"/>
        <end position="23"/>
    </location>
</feature>
<accession>A0A8D8FUD3</accession>
<proteinExistence type="predicted"/>
<sequence length="166" mass="17879">MGGPCPTWSGNGSSSSPTTGSGRATFRASYASATAACPRYYRDTTKRAASRRASSAAQSRRWPPRRWWTPSPPTSSRTRPCSRGKSATSCSRTASACTTTSPACPRSIELFATKRRKRPSTARAWTPAWMAVVRGECLADRVNNKLNLDRVDLSSSSSSNLPARSA</sequence>
<feature type="compositionally biased region" description="Low complexity" evidence="1">
    <location>
        <begin position="51"/>
        <end position="89"/>
    </location>
</feature>
<feature type="region of interest" description="Disordered" evidence="1">
    <location>
        <begin position="44"/>
        <end position="89"/>
    </location>
</feature>
<dbReference type="EMBL" id="HBUE01098143">
    <property type="protein sequence ID" value="CAG6483986.1"/>
    <property type="molecule type" value="Transcribed_RNA"/>
</dbReference>
<evidence type="ECO:0000256" key="1">
    <source>
        <dbReference type="SAM" id="MobiDB-lite"/>
    </source>
</evidence>
<organism evidence="2">
    <name type="scientific">Culex pipiens</name>
    <name type="common">House mosquito</name>
    <dbReference type="NCBI Taxonomy" id="7175"/>
    <lineage>
        <taxon>Eukaryota</taxon>
        <taxon>Metazoa</taxon>
        <taxon>Ecdysozoa</taxon>
        <taxon>Arthropoda</taxon>
        <taxon>Hexapoda</taxon>
        <taxon>Insecta</taxon>
        <taxon>Pterygota</taxon>
        <taxon>Neoptera</taxon>
        <taxon>Endopterygota</taxon>
        <taxon>Diptera</taxon>
        <taxon>Nematocera</taxon>
        <taxon>Culicoidea</taxon>
        <taxon>Culicidae</taxon>
        <taxon>Culicinae</taxon>
        <taxon>Culicini</taxon>
        <taxon>Culex</taxon>
        <taxon>Culex</taxon>
    </lineage>
</organism>
<feature type="region of interest" description="Disordered" evidence="1">
    <location>
        <begin position="1"/>
        <end position="23"/>
    </location>
</feature>
<evidence type="ECO:0000313" key="2">
    <source>
        <dbReference type="EMBL" id="CAG6483986.1"/>
    </source>
</evidence>
<reference evidence="2" key="1">
    <citation type="submission" date="2021-05" db="EMBL/GenBank/DDBJ databases">
        <authorList>
            <person name="Alioto T."/>
            <person name="Alioto T."/>
            <person name="Gomez Garrido J."/>
        </authorList>
    </citation>
    <scope>NUCLEOTIDE SEQUENCE</scope>
</reference>
<protein>
    <submittedName>
        <fullName evidence="2">(northern house mosquito) hypothetical protein</fullName>
    </submittedName>
</protein>
<name>A0A8D8FUD3_CULPI</name>